<dbReference type="RefSeq" id="WP_005215264.1">
    <property type="nucleotide sequence ID" value="NZ_KB291691.1"/>
</dbReference>
<dbReference type="PATRIC" id="fig|545697.3.peg.2876"/>
<organism evidence="4 5">
    <name type="scientific">Clostridium celatum DSM 1785</name>
    <dbReference type="NCBI Taxonomy" id="545697"/>
    <lineage>
        <taxon>Bacteria</taxon>
        <taxon>Bacillati</taxon>
        <taxon>Bacillota</taxon>
        <taxon>Clostridia</taxon>
        <taxon>Eubacteriales</taxon>
        <taxon>Clostridiaceae</taxon>
        <taxon>Clostridium</taxon>
    </lineage>
</organism>
<evidence type="ECO:0000313" key="4">
    <source>
        <dbReference type="EMBL" id="EKY23461.1"/>
    </source>
</evidence>
<dbReference type="Proteomes" id="UP000010420">
    <property type="component" value="Unassembled WGS sequence"/>
</dbReference>
<dbReference type="EMBL" id="AMEZ01000103">
    <property type="protein sequence ID" value="EKY23461.1"/>
    <property type="molecule type" value="Genomic_DNA"/>
</dbReference>
<keyword evidence="2" id="KW-0012">Acyltransferase</keyword>
<dbReference type="PROSITE" id="PS51186">
    <property type="entry name" value="GNAT"/>
    <property type="match status" value="1"/>
</dbReference>
<gene>
    <name evidence="4" type="ORF">HMPREF0216_02928</name>
</gene>
<dbReference type="GO" id="GO:0008080">
    <property type="term" value="F:N-acetyltransferase activity"/>
    <property type="evidence" value="ECO:0007669"/>
    <property type="project" value="UniProtKB-ARBA"/>
</dbReference>
<reference evidence="4 5" key="1">
    <citation type="submission" date="2012-05" db="EMBL/GenBank/DDBJ databases">
        <authorList>
            <person name="Weinstock G."/>
            <person name="Sodergren E."/>
            <person name="Lobos E.A."/>
            <person name="Fulton L."/>
            <person name="Fulton R."/>
            <person name="Courtney L."/>
            <person name="Fronick C."/>
            <person name="O'Laughlin M."/>
            <person name="Godfrey J."/>
            <person name="Wilson R.M."/>
            <person name="Miner T."/>
            <person name="Farmer C."/>
            <person name="Delehaunty K."/>
            <person name="Cordes M."/>
            <person name="Minx P."/>
            <person name="Tomlinson C."/>
            <person name="Chen J."/>
            <person name="Wollam A."/>
            <person name="Pepin K.H."/>
            <person name="Bhonagiri V."/>
            <person name="Zhang X."/>
            <person name="Suruliraj S."/>
            <person name="Warren W."/>
            <person name="Mitreva M."/>
            <person name="Mardis E.R."/>
            <person name="Wilson R.K."/>
        </authorList>
    </citation>
    <scope>NUCLEOTIDE SEQUENCE [LARGE SCALE GENOMIC DNA]</scope>
    <source>
        <strain evidence="4 5">DSM 1785</strain>
    </source>
</reference>
<dbReference type="PANTHER" id="PTHR10908">
    <property type="entry name" value="SEROTONIN N-ACETYLTRANSFERASE"/>
    <property type="match status" value="1"/>
</dbReference>
<dbReference type="Gene3D" id="3.40.630.30">
    <property type="match status" value="1"/>
</dbReference>
<dbReference type="PANTHER" id="PTHR10908:SF0">
    <property type="entry name" value="SEROTONIN N-ACETYLTRANSFERASE"/>
    <property type="match status" value="1"/>
</dbReference>
<dbReference type="InterPro" id="IPR051635">
    <property type="entry name" value="SNAT-like"/>
</dbReference>
<evidence type="ECO:0000256" key="2">
    <source>
        <dbReference type="ARBA" id="ARBA00023315"/>
    </source>
</evidence>
<accession>L1Q6C8</accession>
<dbReference type="CDD" id="cd04301">
    <property type="entry name" value="NAT_SF"/>
    <property type="match status" value="1"/>
</dbReference>
<dbReference type="HOGENOM" id="CLU_013985_26_0_9"/>
<dbReference type="Pfam" id="PF00583">
    <property type="entry name" value="Acetyltransf_1"/>
    <property type="match status" value="1"/>
</dbReference>
<comment type="caution">
    <text evidence="4">The sequence shown here is derived from an EMBL/GenBank/DDBJ whole genome shotgun (WGS) entry which is preliminary data.</text>
</comment>
<sequence>MNIDNLKIRNAKIDDIEKILEIEHNSFAKNICEDKQVFIDRIETFNEGFLVAEYENEIIGYICSEIWPYNENIKESSFLLNHSIKESHKANGNELYISSFAISPKARKYGIGKILFNYLIDNVNKLVSNPKSLLLVVAENWITARNIYLKKGFIEICILKDFFDYGNIEPFKADGIVMRKLLNYNYTHEK</sequence>
<keyword evidence="5" id="KW-1185">Reference proteome</keyword>
<dbReference type="STRING" id="545697.HMPREF0216_02928"/>
<dbReference type="eggNOG" id="COG0456">
    <property type="taxonomic scope" value="Bacteria"/>
</dbReference>
<feature type="domain" description="N-acetyltransferase" evidence="3">
    <location>
        <begin position="6"/>
        <end position="183"/>
    </location>
</feature>
<name>L1Q6C8_9CLOT</name>
<evidence type="ECO:0000313" key="5">
    <source>
        <dbReference type="Proteomes" id="UP000010420"/>
    </source>
</evidence>
<dbReference type="InterPro" id="IPR016181">
    <property type="entry name" value="Acyl_CoA_acyltransferase"/>
</dbReference>
<proteinExistence type="predicted"/>
<dbReference type="SUPFAM" id="SSF55729">
    <property type="entry name" value="Acyl-CoA N-acyltransferases (Nat)"/>
    <property type="match status" value="1"/>
</dbReference>
<keyword evidence="1 4" id="KW-0808">Transferase</keyword>
<dbReference type="AlphaFoldDB" id="L1Q6C8"/>
<evidence type="ECO:0000256" key="1">
    <source>
        <dbReference type="ARBA" id="ARBA00022679"/>
    </source>
</evidence>
<dbReference type="InterPro" id="IPR000182">
    <property type="entry name" value="GNAT_dom"/>
</dbReference>
<evidence type="ECO:0000259" key="3">
    <source>
        <dbReference type="PROSITE" id="PS51186"/>
    </source>
</evidence>
<protein>
    <submittedName>
        <fullName evidence="4">Acetyltransferase, GNAT family</fullName>
    </submittedName>
</protein>